<dbReference type="GO" id="GO:0061711">
    <property type="term" value="F:tRNA N(6)-L-threonylcarbamoyladenine synthase activity"/>
    <property type="evidence" value="ECO:0007669"/>
    <property type="project" value="UniProtKB-EC"/>
</dbReference>
<keyword evidence="7" id="KW-0496">Mitochondrion</keyword>
<comment type="cofactor">
    <cofactor evidence="7">
        <name>a divalent metal cation</name>
        <dbReference type="ChEBI" id="CHEBI:60240"/>
    </cofactor>
    <text evidence="7">Binds 1 divalent metal cation per subunit.</text>
</comment>
<comment type="subcellular location">
    <subcellularLocation>
        <location evidence="7">Mitochondrion</location>
    </subcellularLocation>
</comment>
<dbReference type="InterPro" id="IPR000905">
    <property type="entry name" value="Gcp-like_dom"/>
</dbReference>
<dbReference type="GO" id="GO:0046872">
    <property type="term" value="F:metal ion binding"/>
    <property type="evidence" value="ECO:0007669"/>
    <property type="project" value="UniProtKB-KW"/>
</dbReference>
<dbReference type="PROSITE" id="PS01016">
    <property type="entry name" value="GLYCOPROTEASE"/>
    <property type="match status" value="1"/>
</dbReference>
<accession>E4ZUV8</accession>
<evidence type="ECO:0000256" key="1">
    <source>
        <dbReference type="ARBA" id="ARBA00012156"/>
    </source>
</evidence>
<dbReference type="RefSeq" id="XP_003838666.1">
    <property type="nucleotide sequence ID" value="XM_003838618.1"/>
</dbReference>
<feature type="domain" description="Gcp-like" evidence="9">
    <location>
        <begin position="221"/>
        <end position="358"/>
    </location>
</feature>
<evidence type="ECO:0000256" key="5">
    <source>
        <dbReference type="ARBA" id="ARBA00023315"/>
    </source>
</evidence>
<dbReference type="VEuPathDB" id="FungiDB:LEMA_P116020.1"/>
<protein>
    <recommendedName>
        <fullName evidence="1">N(6)-L-threonylcarbamoyladenine synthase</fullName>
        <ecNumber evidence="1">2.3.1.234</ecNumber>
    </recommendedName>
</protein>
<feature type="domain" description="Gcp-like" evidence="9">
    <location>
        <begin position="93"/>
        <end position="195"/>
    </location>
</feature>
<evidence type="ECO:0000256" key="7">
    <source>
        <dbReference type="HAMAP-Rule" id="MF_03179"/>
    </source>
</evidence>
<dbReference type="EMBL" id="FP929126">
    <property type="protein sequence ID" value="CBX95187.1"/>
    <property type="molecule type" value="Genomic_DNA"/>
</dbReference>
<dbReference type="InterPro" id="IPR043129">
    <property type="entry name" value="ATPase_NBD"/>
</dbReference>
<dbReference type="EC" id="2.3.1.234" evidence="1"/>
<dbReference type="PANTHER" id="PTHR11735:SF6">
    <property type="entry name" value="TRNA N6-ADENOSINE THREONYLCARBAMOYLTRANSFERASE, MITOCHONDRIAL"/>
    <property type="match status" value="1"/>
</dbReference>
<feature type="domain" description="Gcp-like" evidence="9">
    <location>
        <begin position="361"/>
        <end position="494"/>
    </location>
</feature>
<comment type="similarity">
    <text evidence="7">Belongs to the KAE1 / TsaD family.</text>
</comment>
<comment type="function">
    <text evidence="7">Required for the formation of a threonylcarbamoyl group on adenosine at position 37 (t(6)A37) in mitochondrial tRNAs that read codons beginning with adenine. Probably involved in the transfer of the threonylcarbamoyl moiety of threonylcarbamoyl-AMP (TC-AMP) to the N6 group of A37. Involved in mitochondrial genome maintenance.</text>
</comment>
<evidence type="ECO:0000256" key="8">
    <source>
        <dbReference type="SAM" id="MobiDB-lite"/>
    </source>
</evidence>
<dbReference type="Proteomes" id="UP000002668">
    <property type="component" value="Genome"/>
</dbReference>
<comment type="catalytic activity">
    <reaction evidence="6 7">
        <text>L-threonylcarbamoyladenylate + adenosine(37) in tRNA = N(6)-L-threonylcarbamoyladenosine(37) in tRNA + AMP + H(+)</text>
        <dbReference type="Rhea" id="RHEA:37059"/>
        <dbReference type="Rhea" id="RHEA-COMP:10162"/>
        <dbReference type="Rhea" id="RHEA-COMP:10163"/>
        <dbReference type="ChEBI" id="CHEBI:15378"/>
        <dbReference type="ChEBI" id="CHEBI:73682"/>
        <dbReference type="ChEBI" id="CHEBI:74411"/>
        <dbReference type="ChEBI" id="CHEBI:74418"/>
        <dbReference type="ChEBI" id="CHEBI:456215"/>
        <dbReference type="EC" id="2.3.1.234"/>
    </reaction>
</comment>
<dbReference type="STRING" id="985895.E4ZUV8"/>
<dbReference type="OMA" id="NAAMIGC"/>
<gene>
    <name evidence="10" type="ORF">LEMA_P116020.1</name>
</gene>
<keyword evidence="5 7" id="KW-0012">Acyltransferase</keyword>
<evidence type="ECO:0000313" key="11">
    <source>
        <dbReference type="Proteomes" id="UP000002668"/>
    </source>
</evidence>
<dbReference type="GO" id="GO:0005739">
    <property type="term" value="C:mitochondrion"/>
    <property type="evidence" value="ECO:0007669"/>
    <property type="project" value="UniProtKB-SubCell"/>
</dbReference>
<evidence type="ECO:0000313" key="10">
    <source>
        <dbReference type="EMBL" id="CBX95187.1"/>
    </source>
</evidence>
<evidence type="ECO:0000256" key="4">
    <source>
        <dbReference type="ARBA" id="ARBA00022723"/>
    </source>
</evidence>
<organism evidence="11">
    <name type="scientific">Leptosphaeria maculans (strain JN3 / isolate v23.1.3 / race Av1-4-5-6-7-8)</name>
    <name type="common">Blackleg fungus</name>
    <name type="synonym">Phoma lingam</name>
    <dbReference type="NCBI Taxonomy" id="985895"/>
    <lineage>
        <taxon>Eukaryota</taxon>
        <taxon>Fungi</taxon>
        <taxon>Dikarya</taxon>
        <taxon>Ascomycota</taxon>
        <taxon>Pezizomycotina</taxon>
        <taxon>Dothideomycetes</taxon>
        <taxon>Pleosporomycetidae</taxon>
        <taxon>Pleosporales</taxon>
        <taxon>Pleosporineae</taxon>
        <taxon>Leptosphaeriaceae</taxon>
        <taxon>Plenodomus</taxon>
        <taxon>Plenodomus lingam/Leptosphaeria maculans species complex</taxon>
    </lineage>
</organism>
<reference evidence="11" key="1">
    <citation type="journal article" date="2011" name="Nat. Commun.">
        <title>Effector diversification within compartments of the Leptosphaeria maculans genome affected by Repeat-Induced Point mutations.</title>
        <authorList>
            <person name="Rouxel T."/>
            <person name="Grandaubert J."/>
            <person name="Hane J.K."/>
            <person name="Hoede C."/>
            <person name="van de Wouw A.P."/>
            <person name="Couloux A."/>
            <person name="Dominguez V."/>
            <person name="Anthouard V."/>
            <person name="Bally P."/>
            <person name="Bourras S."/>
            <person name="Cozijnsen A.J."/>
            <person name="Ciuffetti L.M."/>
            <person name="Degrave A."/>
            <person name="Dilmaghani A."/>
            <person name="Duret L."/>
            <person name="Fudal I."/>
            <person name="Goodwin S.B."/>
            <person name="Gout L."/>
            <person name="Glaser N."/>
            <person name="Linglin J."/>
            <person name="Kema G.H.J."/>
            <person name="Lapalu N."/>
            <person name="Lawrence C.B."/>
            <person name="May K."/>
            <person name="Meyer M."/>
            <person name="Ollivier B."/>
            <person name="Poulain J."/>
            <person name="Schoch C.L."/>
            <person name="Simon A."/>
            <person name="Spatafora J.W."/>
            <person name="Stachowiak A."/>
            <person name="Turgeon B.G."/>
            <person name="Tyler B.M."/>
            <person name="Vincent D."/>
            <person name="Weissenbach J."/>
            <person name="Amselem J."/>
            <person name="Quesneville H."/>
            <person name="Oliver R.P."/>
            <person name="Wincker P."/>
            <person name="Balesdent M.-H."/>
            <person name="Howlett B.J."/>
        </authorList>
    </citation>
    <scope>NUCLEOTIDE SEQUENCE [LARGE SCALE GENOMIC DNA]</scope>
    <source>
        <strain evidence="11">JN3 / isolate v23.1.3 / race Av1-4-5-6-7-8</strain>
    </source>
</reference>
<evidence type="ECO:0000256" key="2">
    <source>
        <dbReference type="ARBA" id="ARBA00022679"/>
    </source>
</evidence>
<dbReference type="FunCoup" id="E4ZUV8">
    <property type="interactions" value="393"/>
</dbReference>
<dbReference type="HAMAP" id="MF_01445">
    <property type="entry name" value="TsaD"/>
    <property type="match status" value="1"/>
</dbReference>
<dbReference type="PANTHER" id="PTHR11735">
    <property type="entry name" value="TRNA N6-ADENOSINE THREONYLCARBAMOYLTRANSFERASE"/>
    <property type="match status" value="1"/>
</dbReference>
<sequence>MSRRLELLTRSLGNSGSRGMPIRLPRPHISCRLRLSSQSSSPSSSSSQWRPQRQLMTLAIETSCDDTSVAIVEKDSQYGRTVAQIHFHKKVTSNNSDYQGVHPLISLQSHQQNLATLVSEAIECLPLQCDGSASAATGVGSKRLPDFISVTRGPGMRSNLFTGLDTAKGLAVAWQKPLVGVHHMQAHALTSRLVTALNAYRDLSVQRETAPDVISAATCDPSFPFLSILASGGHTLLIHSASLTDHRIMGSTQDIAIGECLDKIARVALPAEWLQTTKSTMYGALLEAFAFPPSQSAESVGHSGNEQGHERPLSATVVYTARSHLDENCEEYDWSFMNHEEAVKKNATAWGWAINQPLTKSGGGNKINSLEMSFSGLMTAVERIVRYGMDPATRKLKLTERAADDITLQERQDIARETMRAAFEHVASRVVLGLQSLKDCSSSHPAVVMAGGVAANSFLRHILASTLCANGYSNVELHFPPPYLCTDNAAMIGWAGLEMFDAGHTDPLSIRAIRKWPLDKLLDPVEDG</sequence>
<evidence type="ECO:0000256" key="6">
    <source>
        <dbReference type="ARBA" id="ARBA00048117"/>
    </source>
</evidence>
<keyword evidence="11" id="KW-1185">Reference proteome</keyword>
<dbReference type="PRINTS" id="PR00789">
    <property type="entry name" value="OSIALOPTASE"/>
</dbReference>
<dbReference type="Pfam" id="PF00814">
    <property type="entry name" value="TsaD"/>
    <property type="match status" value="3"/>
</dbReference>
<dbReference type="AlphaFoldDB" id="E4ZUV8"/>
<keyword evidence="4 7" id="KW-0479">Metal-binding</keyword>
<dbReference type="eggNOG" id="KOG2707">
    <property type="taxonomic scope" value="Eukaryota"/>
</dbReference>
<proteinExistence type="inferred from homology"/>
<evidence type="ECO:0000259" key="9">
    <source>
        <dbReference type="Pfam" id="PF00814"/>
    </source>
</evidence>
<dbReference type="InterPro" id="IPR022450">
    <property type="entry name" value="TsaD"/>
</dbReference>
<name>E4ZUV8_LEPMJ</name>
<feature type="region of interest" description="Disordered" evidence="8">
    <location>
        <begin position="1"/>
        <end position="24"/>
    </location>
</feature>
<dbReference type="GeneID" id="13287601"/>
<dbReference type="InterPro" id="IPR017860">
    <property type="entry name" value="Peptidase_M22_CS"/>
</dbReference>
<keyword evidence="3 7" id="KW-0819">tRNA processing</keyword>
<dbReference type="InParanoid" id="E4ZUV8"/>
<dbReference type="GO" id="GO:0072670">
    <property type="term" value="P:mitochondrial tRNA threonylcarbamoyladenosine modification"/>
    <property type="evidence" value="ECO:0007669"/>
    <property type="project" value="TreeGrafter"/>
</dbReference>
<dbReference type="InterPro" id="IPR017861">
    <property type="entry name" value="KAE1/TsaD"/>
</dbReference>
<dbReference type="OrthoDB" id="10259622at2759"/>
<dbReference type="HOGENOM" id="CLU_023208_4_0_1"/>
<dbReference type="SUPFAM" id="SSF53067">
    <property type="entry name" value="Actin-like ATPase domain"/>
    <property type="match status" value="2"/>
</dbReference>
<comment type="subunit">
    <text evidence="7">Homodimer.</text>
</comment>
<evidence type="ECO:0000256" key="3">
    <source>
        <dbReference type="ARBA" id="ARBA00022694"/>
    </source>
</evidence>
<keyword evidence="2 7" id="KW-0808">Transferase</keyword>
<dbReference type="Gene3D" id="3.30.420.40">
    <property type="match status" value="2"/>
</dbReference>